<evidence type="ECO:0000313" key="2">
    <source>
        <dbReference type="Proteomes" id="UP000313359"/>
    </source>
</evidence>
<evidence type="ECO:0000313" key="1">
    <source>
        <dbReference type="EMBL" id="RPD61431.1"/>
    </source>
</evidence>
<dbReference type="EMBL" id="ML122262">
    <property type="protein sequence ID" value="RPD61431.1"/>
    <property type="molecule type" value="Genomic_DNA"/>
</dbReference>
<keyword evidence="2" id="KW-1185">Reference proteome</keyword>
<organism evidence="1 2">
    <name type="scientific">Lentinus tigrinus ALCF2SS1-6</name>
    <dbReference type="NCBI Taxonomy" id="1328759"/>
    <lineage>
        <taxon>Eukaryota</taxon>
        <taxon>Fungi</taxon>
        <taxon>Dikarya</taxon>
        <taxon>Basidiomycota</taxon>
        <taxon>Agaricomycotina</taxon>
        <taxon>Agaricomycetes</taxon>
        <taxon>Polyporales</taxon>
        <taxon>Polyporaceae</taxon>
        <taxon>Lentinus</taxon>
    </lineage>
</organism>
<accession>A0A5C2SCM3</accession>
<protein>
    <submittedName>
        <fullName evidence="1">Uncharacterized protein</fullName>
    </submittedName>
</protein>
<proteinExistence type="predicted"/>
<sequence>MCHAFAHVSRFTLALRSTARQTRILRTLPVVSLGLVCLLSFGSRWRCGRSIVDVGGRVARYDTYLRTFPRRPSLSLSLVQRRALLHLLHYTLVYTRSVLHHHPHIPTLLTPPVPIPLPPYRQRTHRHLIVVPAPTHCTYLPRTCIAT</sequence>
<dbReference type="AlphaFoldDB" id="A0A5C2SCM3"/>
<gene>
    <name evidence="1" type="ORF">L227DRAFT_68786</name>
</gene>
<reference evidence="1" key="1">
    <citation type="journal article" date="2018" name="Genome Biol. Evol.">
        <title>Genomics and development of Lentinus tigrinus, a white-rot wood-decaying mushroom with dimorphic fruiting bodies.</title>
        <authorList>
            <person name="Wu B."/>
            <person name="Xu Z."/>
            <person name="Knudson A."/>
            <person name="Carlson A."/>
            <person name="Chen N."/>
            <person name="Kovaka S."/>
            <person name="LaButti K."/>
            <person name="Lipzen A."/>
            <person name="Pennachio C."/>
            <person name="Riley R."/>
            <person name="Schakwitz W."/>
            <person name="Umezawa K."/>
            <person name="Ohm R.A."/>
            <person name="Grigoriev I.V."/>
            <person name="Nagy L.G."/>
            <person name="Gibbons J."/>
            <person name="Hibbett D."/>
        </authorList>
    </citation>
    <scope>NUCLEOTIDE SEQUENCE [LARGE SCALE GENOMIC DNA]</scope>
    <source>
        <strain evidence="1">ALCF2SS1-6</strain>
    </source>
</reference>
<dbReference type="Proteomes" id="UP000313359">
    <property type="component" value="Unassembled WGS sequence"/>
</dbReference>
<name>A0A5C2SCM3_9APHY</name>